<dbReference type="EMBL" id="VDUY01000004">
    <property type="protein sequence ID" value="TXL65606.1"/>
    <property type="molecule type" value="Genomic_DNA"/>
</dbReference>
<sequence length="284" mass="30909">MPAGEPGWRGRLALRYRRDGERTIGVDRHDGPLRVLKRLYPEGPGTCHHVLVHPPGGIVGGDRLEIDIDVGENAHALVTTPGATRFYRSAGGLAAQELRARVAAGGRLEWLPLETIAYRGAIAVNRMRFELAAGAQMIGWDILALGLPASGERFTQGRFEQDLALPGAWLERGIVDPGDRLGELLLRSPLGWDGQSALFTLWCAGGSDWPAPLAEALLAAARERLQAAPDPGRCGATAPHPRVVVVRALADRVEALWPTLQAVRDDWRHLLWASEPASPRVWRT</sequence>
<dbReference type="PANTHER" id="PTHR33643">
    <property type="entry name" value="UREASE ACCESSORY PROTEIN D"/>
    <property type="match status" value="1"/>
</dbReference>
<dbReference type="AlphaFoldDB" id="A0A5C8NWK6"/>
<dbReference type="HAMAP" id="MF_01384">
    <property type="entry name" value="UreD"/>
    <property type="match status" value="1"/>
</dbReference>
<reference evidence="4 5" key="1">
    <citation type="submission" date="2019-06" db="EMBL/GenBank/DDBJ databases">
        <title>Quisquiliibacterium sp. nov., isolated from a maize field.</title>
        <authorList>
            <person name="Lin S.-Y."/>
            <person name="Tsai C.-F."/>
            <person name="Young C.-C."/>
        </authorList>
    </citation>
    <scope>NUCLEOTIDE SEQUENCE [LARGE SCALE GENOMIC DNA]</scope>
    <source>
        <strain evidence="4 5">CC-CFT501</strain>
    </source>
</reference>
<comment type="caution">
    <text evidence="4">The sequence shown here is derived from an EMBL/GenBank/DDBJ whole genome shotgun (WGS) entry which is preliminary data.</text>
</comment>
<keyword evidence="2 3" id="KW-0143">Chaperone</keyword>
<dbReference type="Pfam" id="PF01774">
    <property type="entry name" value="UreD"/>
    <property type="match status" value="1"/>
</dbReference>
<keyword evidence="3" id="KW-0996">Nickel insertion</keyword>
<dbReference type="Proteomes" id="UP000321548">
    <property type="component" value="Unassembled WGS sequence"/>
</dbReference>
<evidence type="ECO:0000256" key="3">
    <source>
        <dbReference type="HAMAP-Rule" id="MF_01384"/>
    </source>
</evidence>
<evidence type="ECO:0000313" key="5">
    <source>
        <dbReference type="Proteomes" id="UP000321548"/>
    </source>
</evidence>
<dbReference type="OrthoDB" id="9798842at2"/>
<gene>
    <name evidence="3" type="primary">ureD</name>
    <name evidence="4" type="ORF">FHP08_12260</name>
</gene>
<evidence type="ECO:0000313" key="4">
    <source>
        <dbReference type="EMBL" id="TXL65606.1"/>
    </source>
</evidence>
<keyword evidence="3" id="KW-0963">Cytoplasm</keyword>
<keyword evidence="5" id="KW-1185">Reference proteome</keyword>
<comment type="function">
    <text evidence="3">Required for maturation of urease via the functional incorporation of the urease nickel metallocenter.</text>
</comment>
<dbReference type="PANTHER" id="PTHR33643:SF1">
    <property type="entry name" value="UREASE ACCESSORY PROTEIN D"/>
    <property type="match status" value="1"/>
</dbReference>
<dbReference type="GO" id="GO:0005737">
    <property type="term" value="C:cytoplasm"/>
    <property type="evidence" value="ECO:0007669"/>
    <property type="project" value="UniProtKB-SubCell"/>
</dbReference>
<dbReference type="InterPro" id="IPR002669">
    <property type="entry name" value="UreD"/>
</dbReference>
<proteinExistence type="inferred from homology"/>
<accession>A0A5C8NWK6</accession>
<evidence type="ECO:0000256" key="2">
    <source>
        <dbReference type="ARBA" id="ARBA00023186"/>
    </source>
</evidence>
<name>A0A5C8NWK6_9BURK</name>
<comment type="subcellular location">
    <subcellularLocation>
        <location evidence="3">Cytoplasm</location>
    </subcellularLocation>
</comment>
<dbReference type="GO" id="GO:0016151">
    <property type="term" value="F:nickel cation binding"/>
    <property type="evidence" value="ECO:0007669"/>
    <property type="project" value="UniProtKB-UniRule"/>
</dbReference>
<evidence type="ECO:0000256" key="1">
    <source>
        <dbReference type="ARBA" id="ARBA00007177"/>
    </source>
</evidence>
<protein>
    <recommendedName>
        <fullName evidence="3">Urease accessory protein UreD</fullName>
    </recommendedName>
</protein>
<organism evidence="4 5">
    <name type="scientific">Zeimonas arvi</name>
    <dbReference type="NCBI Taxonomy" id="2498847"/>
    <lineage>
        <taxon>Bacteria</taxon>
        <taxon>Pseudomonadati</taxon>
        <taxon>Pseudomonadota</taxon>
        <taxon>Betaproteobacteria</taxon>
        <taxon>Burkholderiales</taxon>
        <taxon>Burkholderiaceae</taxon>
        <taxon>Zeimonas</taxon>
    </lineage>
</organism>
<comment type="subunit">
    <text evidence="3">UreD, UreF and UreG form a complex that acts as a GTP-hydrolysis-dependent molecular chaperone, activating the urease apoprotein by helping to assemble the nickel containing metallocenter of UreC. The UreE protein probably delivers the nickel.</text>
</comment>
<comment type="similarity">
    <text evidence="1 3">Belongs to the UreD family.</text>
</comment>